<dbReference type="RefSeq" id="WP_106842179.1">
    <property type="nucleotide sequence ID" value="NZ_JBCNIW010000019.1"/>
</dbReference>
<dbReference type="Pfam" id="PF04892">
    <property type="entry name" value="VanZ"/>
    <property type="match status" value="1"/>
</dbReference>
<accession>A0A2P7UEQ8</accession>
<evidence type="ECO:0000256" key="1">
    <source>
        <dbReference type="SAM" id="Phobius"/>
    </source>
</evidence>
<feature type="transmembrane region" description="Helical" evidence="1">
    <location>
        <begin position="12"/>
        <end position="34"/>
    </location>
</feature>
<organism evidence="3 4">
    <name type="scientific">Brevibacillus fortis</name>
    <dbReference type="NCBI Taxonomy" id="2126352"/>
    <lineage>
        <taxon>Bacteria</taxon>
        <taxon>Bacillati</taxon>
        <taxon>Bacillota</taxon>
        <taxon>Bacilli</taxon>
        <taxon>Bacillales</taxon>
        <taxon>Paenibacillaceae</taxon>
        <taxon>Brevibacillus</taxon>
    </lineage>
</organism>
<evidence type="ECO:0000313" key="4">
    <source>
        <dbReference type="Proteomes" id="UP000240419"/>
    </source>
</evidence>
<dbReference type="OrthoDB" id="4822551at2"/>
<name>A0A2P7UEQ8_9BACL</name>
<dbReference type="Proteomes" id="UP000240419">
    <property type="component" value="Unassembled WGS sequence"/>
</dbReference>
<dbReference type="InterPro" id="IPR053150">
    <property type="entry name" value="Teicoplanin_resist-assoc"/>
</dbReference>
<gene>
    <name evidence="3" type="ORF">C7R93_29870</name>
</gene>
<dbReference type="EMBL" id="PXZM01000085">
    <property type="protein sequence ID" value="PSJ85455.1"/>
    <property type="molecule type" value="Genomic_DNA"/>
</dbReference>
<feature type="transmembrane region" description="Helical" evidence="1">
    <location>
        <begin position="119"/>
        <end position="138"/>
    </location>
</feature>
<protein>
    <submittedName>
        <fullName evidence="3">VanZ family protein</fullName>
    </submittedName>
</protein>
<keyword evidence="1" id="KW-0812">Transmembrane</keyword>
<dbReference type="AlphaFoldDB" id="A0A2P7UEQ8"/>
<sequence>MDNVQKMGRSLALFAIAGYAVFALYLFLVVKVLLLKFGSLDSSLLLDQWKIIWSDPSVIVERLRYQSNLVPFHEIENYVKGIRYYHSWHSAVNFVGNVIAFMPLGFLLPLLFPKKAGSLFRVITLSLMLSLGVELTQLVMNVGTFDVDDLLLNTAGGMIGYIVYLVIWVIQKKRIIFSVTSKATF</sequence>
<dbReference type="PANTHER" id="PTHR36834">
    <property type="entry name" value="MEMBRANE PROTEIN-RELATED"/>
    <property type="match status" value="1"/>
</dbReference>
<dbReference type="InterPro" id="IPR006976">
    <property type="entry name" value="VanZ-like"/>
</dbReference>
<proteinExistence type="predicted"/>
<comment type="caution">
    <text evidence="3">The sequence shown here is derived from an EMBL/GenBank/DDBJ whole genome shotgun (WGS) entry which is preliminary data.</text>
</comment>
<dbReference type="PANTHER" id="PTHR36834:SF1">
    <property type="entry name" value="INTEGRAL MEMBRANE PROTEIN"/>
    <property type="match status" value="1"/>
</dbReference>
<keyword evidence="1" id="KW-1133">Transmembrane helix</keyword>
<reference evidence="3 4" key="1">
    <citation type="submission" date="2018-03" db="EMBL/GenBank/DDBJ databases">
        <title>Brevisbacillus phylogenomics.</title>
        <authorList>
            <person name="Dunlap C."/>
        </authorList>
    </citation>
    <scope>NUCLEOTIDE SEQUENCE [LARGE SCALE GENOMIC DNA]</scope>
    <source>
        <strain evidence="3 4">NRRL NRS-1210</strain>
    </source>
</reference>
<keyword evidence="1" id="KW-0472">Membrane</keyword>
<feature type="transmembrane region" description="Helical" evidence="1">
    <location>
        <begin position="94"/>
        <end position="112"/>
    </location>
</feature>
<feature type="transmembrane region" description="Helical" evidence="1">
    <location>
        <begin position="150"/>
        <end position="170"/>
    </location>
</feature>
<evidence type="ECO:0000259" key="2">
    <source>
        <dbReference type="Pfam" id="PF04892"/>
    </source>
</evidence>
<evidence type="ECO:0000313" key="3">
    <source>
        <dbReference type="EMBL" id="PSJ85455.1"/>
    </source>
</evidence>
<keyword evidence="4" id="KW-1185">Reference proteome</keyword>
<feature type="domain" description="VanZ-like" evidence="2">
    <location>
        <begin position="22"/>
        <end position="167"/>
    </location>
</feature>